<evidence type="ECO:0000313" key="2">
    <source>
        <dbReference type="Proteomes" id="UP001497382"/>
    </source>
</evidence>
<reference evidence="1 2" key="1">
    <citation type="submission" date="2024-04" db="EMBL/GenBank/DDBJ databases">
        <authorList>
            <person name="Rising A."/>
            <person name="Reimegard J."/>
            <person name="Sonavane S."/>
            <person name="Akerstrom W."/>
            <person name="Nylinder S."/>
            <person name="Hedman E."/>
            <person name="Kallberg Y."/>
        </authorList>
    </citation>
    <scope>NUCLEOTIDE SEQUENCE [LARGE SCALE GENOMIC DNA]</scope>
</reference>
<accession>A0AAV2BWY7</accession>
<comment type="caution">
    <text evidence="1">The sequence shown here is derived from an EMBL/GenBank/DDBJ whole genome shotgun (WGS) entry which is preliminary data.</text>
</comment>
<protein>
    <submittedName>
        <fullName evidence="1">Uncharacterized protein</fullName>
    </submittedName>
</protein>
<sequence length="62" mass="7445">MKMFLFTLNFAFLLLASLLAFSYAIYGYPYGYGYLGHYGYYDDVYDHGLYDYDHDYHILLKK</sequence>
<keyword evidence="2" id="KW-1185">Reference proteome</keyword>
<dbReference type="Proteomes" id="UP001497382">
    <property type="component" value="Unassembled WGS sequence"/>
</dbReference>
<dbReference type="AlphaFoldDB" id="A0AAV2BWY7"/>
<organism evidence="1 2">
    <name type="scientific">Larinioides sclopetarius</name>
    <dbReference type="NCBI Taxonomy" id="280406"/>
    <lineage>
        <taxon>Eukaryota</taxon>
        <taxon>Metazoa</taxon>
        <taxon>Ecdysozoa</taxon>
        <taxon>Arthropoda</taxon>
        <taxon>Chelicerata</taxon>
        <taxon>Arachnida</taxon>
        <taxon>Araneae</taxon>
        <taxon>Araneomorphae</taxon>
        <taxon>Entelegynae</taxon>
        <taxon>Araneoidea</taxon>
        <taxon>Araneidae</taxon>
        <taxon>Larinioides</taxon>
    </lineage>
</organism>
<evidence type="ECO:0000313" key="1">
    <source>
        <dbReference type="EMBL" id="CAL1300805.1"/>
    </source>
</evidence>
<proteinExistence type="predicted"/>
<gene>
    <name evidence="1" type="ORF">LARSCL_LOCUS22129</name>
</gene>
<dbReference type="EMBL" id="CAXIEN010000581">
    <property type="protein sequence ID" value="CAL1300805.1"/>
    <property type="molecule type" value="Genomic_DNA"/>
</dbReference>
<name>A0AAV2BWY7_9ARAC</name>